<dbReference type="InterPro" id="IPR036388">
    <property type="entry name" value="WH-like_DNA-bd_sf"/>
</dbReference>
<dbReference type="Gene3D" id="1.10.10.10">
    <property type="entry name" value="Winged helix-like DNA-binding domain superfamily/Winged helix DNA-binding domain"/>
    <property type="match status" value="1"/>
</dbReference>
<gene>
    <name evidence="1" type="ORF">D6K54_20685</name>
    <name evidence="2" type="ORF">D6S17_26700</name>
    <name evidence="3" type="ORF">EZX71_25765</name>
</gene>
<dbReference type="InterPro" id="IPR020357">
    <property type="entry name" value="Tscrpt_reg_CaiF/GrlA"/>
</dbReference>
<dbReference type="EMBL" id="AAKVUB010000052">
    <property type="protein sequence ID" value="ECW2471291.1"/>
    <property type="molecule type" value="Genomic_DNA"/>
</dbReference>
<protein>
    <submittedName>
        <fullName evidence="1">CaiF/GrlA family transcriptional regulator</fullName>
    </submittedName>
</protein>
<organism evidence="1">
    <name type="scientific">Salmonella enterica subsp. enterica serovar Java</name>
    <dbReference type="NCBI Taxonomy" id="224729"/>
    <lineage>
        <taxon>Bacteria</taxon>
        <taxon>Pseudomonadati</taxon>
        <taxon>Pseudomonadota</taxon>
        <taxon>Gammaproteobacteria</taxon>
        <taxon>Enterobacterales</taxon>
        <taxon>Enterobacteriaceae</taxon>
        <taxon>Salmonella</taxon>
    </lineage>
</organism>
<dbReference type="AlphaFoldDB" id="A0A3Z6QQ62"/>
<evidence type="ECO:0000313" key="1">
    <source>
        <dbReference type="EMBL" id="EAC0789117.1"/>
    </source>
</evidence>
<reference evidence="1" key="1">
    <citation type="submission" date="2018-09" db="EMBL/GenBank/DDBJ databases">
        <authorList>
            <person name="Ashton P.M."/>
            <person name="Dallman T."/>
            <person name="Nair S."/>
            <person name="De Pinna E."/>
            <person name="Peters T."/>
            <person name="Grant K."/>
        </authorList>
    </citation>
    <scope>NUCLEOTIDE SEQUENCE [LARGE SCALE GENOMIC DNA]</scope>
    <source>
        <strain evidence="2">140692</strain>
        <strain evidence="3">367309</strain>
        <strain evidence="1">412099</strain>
    </source>
</reference>
<accession>A0A3Z6QQ62</accession>
<evidence type="ECO:0000313" key="2">
    <source>
        <dbReference type="EMBL" id="EBY8645062.1"/>
    </source>
</evidence>
<dbReference type="Proteomes" id="UP000839631">
    <property type="component" value="Unassembled WGS sequence"/>
</dbReference>
<dbReference type="GO" id="GO:0006351">
    <property type="term" value="P:DNA-templated transcription"/>
    <property type="evidence" value="ECO:0007669"/>
    <property type="project" value="InterPro"/>
</dbReference>
<proteinExistence type="predicted"/>
<dbReference type="Proteomes" id="UP000839733">
    <property type="component" value="Unassembled WGS sequence"/>
</dbReference>
<dbReference type="EMBL" id="AAHPHN010000081">
    <property type="protein sequence ID" value="EBY8645062.1"/>
    <property type="molecule type" value="Genomic_DNA"/>
</dbReference>
<dbReference type="EMBL" id="AAAGSE010000037">
    <property type="protein sequence ID" value="EAC0789117.1"/>
    <property type="molecule type" value="Genomic_DNA"/>
</dbReference>
<comment type="caution">
    <text evidence="1">The sequence shown here is derived from an EMBL/GenBank/DDBJ whole genome shotgun (WGS) entry which is preliminary data.</text>
</comment>
<sequence length="181" mass="20652">MSEKKNRRAPCQRNHDAFVVPSGLEAWADRPLYILVALWCMRRGGRGSRRAIAQAFGISERGATYQLTYLVRKGEQVVCELRKVKHEGMPVARYEVRVLDVRDDTGERKVTEKQRSALRTTQTRRVGNADEGVRAQMRDIWNSLQRGRKSERSALTGRASRLRRSDCLHNFCSSLCSPATC</sequence>
<name>A0A3Z6QQ62_SALEB</name>
<evidence type="ECO:0000313" key="3">
    <source>
        <dbReference type="EMBL" id="ECW2471291.1"/>
    </source>
</evidence>
<dbReference type="Pfam" id="PF07180">
    <property type="entry name" value="CaiF_GrlA"/>
    <property type="match status" value="1"/>
</dbReference>